<evidence type="ECO:0000313" key="2">
    <source>
        <dbReference type="EMBL" id="QWB28889.1"/>
    </source>
</evidence>
<dbReference type="SMART" id="SM00530">
    <property type="entry name" value="HTH_XRE"/>
    <property type="match status" value="1"/>
</dbReference>
<evidence type="ECO:0000313" key="3">
    <source>
        <dbReference type="Proteomes" id="UP000679498"/>
    </source>
</evidence>
<dbReference type="InterPro" id="IPR053163">
    <property type="entry name" value="HTH-type_regulator_Rgg"/>
</dbReference>
<proteinExistence type="predicted"/>
<keyword evidence="3" id="KW-1185">Reference proteome</keyword>
<dbReference type="Proteomes" id="UP000679498">
    <property type="component" value="Chromosome"/>
</dbReference>
<dbReference type="SUPFAM" id="SSF47413">
    <property type="entry name" value="lambda repressor-like DNA-binding domains"/>
    <property type="match status" value="1"/>
</dbReference>
<dbReference type="Gene3D" id="1.25.40.10">
    <property type="entry name" value="Tetratricopeptide repeat domain"/>
    <property type="match status" value="1"/>
</dbReference>
<dbReference type="PANTHER" id="PTHR37038">
    <property type="entry name" value="TRANSCRIPTIONAL REGULATOR-RELATED"/>
    <property type="match status" value="1"/>
</dbReference>
<sequence length="293" mass="34686">MKDEHPIGKKLKFFRQLNGLSQKDLSAGICSQAEISKIENGKTMPTVELLRQIATVLRVPISDLLKSDSEHQLEQANIIDQKLSTLLRENAFDECSHEMKQISVEDSADEIRRLITYYEIVIDYRKKQVDYRTTSVLFTRWMDQEDLWVKDPMLYFRIKMALSILYAECGQYQQAEKIYDEVLRITTEISGLKSERLKILYNYAKLLYKMDQSQKGLRIIEEGIQLSRQLRQTSYLAHLYYQRGEFHERMDTNFMQMKHDYTMAYELFSAFQMKQYATIVLKTKRSFLQSVLD</sequence>
<dbReference type="CDD" id="cd00093">
    <property type="entry name" value="HTH_XRE"/>
    <property type="match status" value="1"/>
</dbReference>
<name>A0ABX8G687_EXIAC</name>
<organism evidence="2 3">
    <name type="scientific">Exiguobacterium acetylicum</name>
    <name type="common">Brevibacterium acetylicum</name>
    <dbReference type="NCBI Taxonomy" id="41170"/>
    <lineage>
        <taxon>Bacteria</taxon>
        <taxon>Bacillati</taxon>
        <taxon>Bacillota</taxon>
        <taxon>Bacilli</taxon>
        <taxon>Bacillales</taxon>
        <taxon>Bacillales Family XII. Incertae Sedis</taxon>
        <taxon>Exiguobacterium</taxon>
    </lineage>
</organism>
<dbReference type="GeneID" id="88811965"/>
<dbReference type="Pfam" id="PF01381">
    <property type="entry name" value="HTH_3"/>
    <property type="match status" value="1"/>
</dbReference>
<accession>A0ABX8G687</accession>
<dbReference type="InterPro" id="IPR001387">
    <property type="entry name" value="Cro/C1-type_HTH"/>
</dbReference>
<dbReference type="EMBL" id="CP075897">
    <property type="protein sequence ID" value="QWB28889.1"/>
    <property type="molecule type" value="Genomic_DNA"/>
</dbReference>
<dbReference type="RefSeq" id="WP_029341947.1">
    <property type="nucleotide sequence ID" value="NZ_CP075897.1"/>
</dbReference>
<dbReference type="PANTHER" id="PTHR37038:SF14">
    <property type="entry name" value="TRANSCRIPTIONAL ACTIVATOR"/>
    <property type="match status" value="1"/>
</dbReference>
<evidence type="ECO:0000259" key="1">
    <source>
        <dbReference type="PROSITE" id="PS50943"/>
    </source>
</evidence>
<dbReference type="Pfam" id="PF18768">
    <property type="entry name" value="RNPP_C"/>
    <property type="match status" value="1"/>
</dbReference>
<protein>
    <submittedName>
        <fullName evidence="2">Helix-turn-helix transcriptional regulator</fullName>
    </submittedName>
</protein>
<dbReference type="SUPFAM" id="SSF48452">
    <property type="entry name" value="TPR-like"/>
    <property type="match status" value="1"/>
</dbReference>
<dbReference type="InterPro" id="IPR010982">
    <property type="entry name" value="Lambda_DNA-bd_dom_sf"/>
</dbReference>
<dbReference type="Gene3D" id="1.10.260.40">
    <property type="entry name" value="lambda repressor-like DNA-binding domains"/>
    <property type="match status" value="1"/>
</dbReference>
<dbReference type="InterPro" id="IPR011990">
    <property type="entry name" value="TPR-like_helical_dom_sf"/>
</dbReference>
<reference evidence="2 3" key="1">
    <citation type="submission" date="2021-05" db="EMBL/GenBank/DDBJ databases">
        <title>Biocontrol using Exiguobacterium acetylicum SI17 against litchi downy blight caused by Peronophythora litchii.</title>
        <authorList>
            <person name="Zheng L."/>
        </authorList>
    </citation>
    <scope>NUCLEOTIDE SEQUENCE [LARGE SCALE GENOMIC DNA]</scope>
    <source>
        <strain evidence="2 3">SI17</strain>
    </source>
</reference>
<dbReference type="InterPro" id="IPR041315">
    <property type="entry name" value="PlcR_TPR"/>
</dbReference>
<gene>
    <name evidence="2" type="ORF">KKI46_09780</name>
</gene>
<dbReference type="PROSITE" id="PS50943">
    <property type="entry name" value="HTH_CROC1"/>
    <property type="match status" value="1"/>
</dbReference>
<feature type="domain" description="HTH cro/C1-type" evidence="1">
    <location>
        <begin position="11"/>
        <end position="64"/>
    </location>
</feature>